<proteinExistence type="predicted"/>
<reference evidence="1 2" key="1">
    <citation type="submission" date="2019-03" db="EMBL/GenBank/DDBJ databases">
        <title>Single cell metagenomics reveals metabolic interactions within the superorganism composed of flagellate Streblomastix strix and complex community of Bacteroidetes bacteria on its surface.</title>
        <authorList>
            <person name="Treitli S.C."/>
            <person name="Kolisko M."/>
            <person name="Husnik F."/>
            <person name="Keeling P."/>
            <person name="Hampl V."/>
        </authorList>
    </citation>
    <scope>NUCLEOTIDE SEQUENCE [LARGE SCALE GENOMIC DNA]</scope>
    <source>
        <strain evidence="1">ST1C</strain>
    </source>
</reference>
<dbReference type="Proteomes" id="UP000324800">
    <property type="component" value="Unassembled WGS sequence"/>
</dbReference>
<sequence>MLGDNTHETNLQINTNTNIGNYIQIQSNGYNSGGTGYTKYKINSTSNSNSLFSVTTTGRLQLCGLLFDNLAAASTNPLISIQSSDTSVDWFTTINCEFVLAGSQNLAHSIISVNGGKISIQKTSFNNYKFSGTVTVFAIQSGSTINSIVDLVQVAFTDITQSGTGNGAAINSVLNSGNSFKTSNSSKFTRCKASNGLGGAIYSTLSGGQIELNQTQFISCESKSGGAVYSTISGAGKLIITNQCSFDSCKGTNGNGGAIYASLSSGASGSVSITGTASTFTSCTVPTALGLGGAIYLDLASGTETKYDLTSASYSTGNNAQYGKNLFINAFNLRSAVPEGSTSKTKIGAGNNENSQLTNLMGYDSGVTSIAIPLYYMYTSVGESVYHINIASGTYTGNNNVGCGHLLWPCLTIEYSLSQCTIQHPSATQRIIGVINGYQYSEQLTFSLTSFTILIQNSLNPTNNQTTTILSNMKIANTGRFVVDGQIVQFKYLNFLIQSGGSSTDCIIQSTLGTSSISILNSEIHQDTTSISRGLIQITLGSVSISDSKMESFTKSGGSLIKQEGGTLSFTRGQITSVTIECGNMIQISSGTTTLNQFSAIDITLNGGSLISYSSSENLNIDGCIFTNIQNSMVNGNGGVISGTLNSTSGSILITGSASTFTSCTVLSDPGLGGAIYLDIYTDGETKYDLTGASYSTTTNSLNNAQYGKNLFIKAADLSAAVPMYDSSATKTKIGAGLDSYEKANPTNLMGYDNTIGTLAIPLYYVYTTLNPLVFHVNNPISPFQIGSGNNNKYCGHFGWPCLTIDYSMQLTGNSIEKKIGIITEYKLSSFLEIDQSGKEVKISNSLSDSGDVTDIKSILNIEDQGKFSVTNGTLSFDKITFSININALEGYIITGSTQSTKIQIDNCIMKTTTAQSTIITGLVEVEYGILSITNLNVEDIVIQDRSVIKVDEGANVGIMNIIGCTFENIQRTGDNQKGGVLEGYLGSNNGQLTVSSTFKGCKVSNSVGYGGAIYIKITDDLLNMFDLSGTSYSGCDGKYGKSLFIEAYNLRTAVPIHTESSLTKTKIGAQSDEYEKANLYNLMGYDNTGGIQSIEIPLYYVYIDIDSQTYHVENADGIFNGNDNQFCGHLQWPCLTISHSIIRSGDSIIKQIGIVDGFKLIDLITINQDGEEVQISNSLTESGTVTDIKSILNIEGDGKIQLTKGTLSYNKITFIISENATNGYIITGTATSTQISISNCLMNMIGSNPDYSILTGLVELIGGNLNINNLEINDISISDSPIILTGENAGSVIIDNSQFDNILRTTSDHTISKIGGTIESTIGGSSGQLSIQNTNFIKCISQQPYQGGAISLIIKNQRTISISQTSFIQCESDQGSGINAQILSGGTLTIQGTSSFVCCKARLDLGAALYSTISGTNSKLILEDEIQFEGYIKNIDGTKQIQFGQGRGAYIDISNDGMIEINEILFNECKGVNGGGIYINSQSAQKQIIKRTQLTDCIGTGNGGGIYAIISSGEIKLDEITISGCSGLNGGGIYSSIDGTGKLTIKDSCSFTNCYSSNGNGGGIYIDIDFTSQSQISVQSTRFDSCCSLNPQNINIHKGFGSGIFISCINWDNINNGFNLGQVEYVNCEADQGDKGLFVVMNDLRELCRLGNPRGQYIRSKDYTTELSDISLLMGYRGSPNQFESANTEDLKDKISELEYYIRDSGNQWHISTMNSGINRLSCGLIPNPCKTINYAFLLNPLLFEGQYNPNTDVATMILLDDDMIDTVININAATIVGNNIAIQSENGEEGKTLSIDKIYKIGSNSESNTLFNVNGDGSKLGLYHLKLDNSFVTSTSPLILLTGDSANINDAQLHIESCIFAQSGNNPLPELKHNLIQINGGQAQIKNTQISNYLFSSGKSVINVESLTDQQESLLIINRTTFSKIVQQGNDGGSALRANIKSGISIYIQDYSIFEECICESGSGGAIKTQQNGGILDIKETIMKKCKAL</sequence>
<comment type="caution">
    <text evidence="1">The sequence shown here is derived from an EMBL/GenBank/DDBJ whole genome shotgun (WGS) entry which is preliminary data.</text>
</comment>
<organism evidence="1 2">
    <name type="scientific">Streblomastix strix</name>
    <dbReference type="NCBI Taxonomy" id="222440"/>
    <lineage>
        <taxon>Eukaryota</taxon>
        <taxon>Metamonada</taxon>
        <taxon>Preaxostyla</taxon>
        <taxon>Oxymonadida</taxon>
        <taxon>Streblomastigidae</taxon>
        <taxon>Streblomastix</taxon>
    </lineage>
</organism>
<evidence type="ECO:0000313" key="1">
    <source>
        <dbReference type="EMBL" id="KAA6384462.1"/>
    </source>
</evidence>
<feature type="non-terminal residue" evidence="1">
    <location>
        <position position="1991"/>
    </location>
</feature>
<dbReference type="EMBL" id="SNRW01005748">
    <property type="protein sequence ID" value="KAA6384462.1"/>
    <property type="molecule type" value="Genomic_DNA"/>
</dbReference>
<name>A0A5J4VPE9_9EUKA</name>
<dbReference type="OrthoDB" id="10690999at2759"/>
<evidence type="ECO:0000313" key="2">
    <source>
        <dbReference type="Proteomes" id="UP000324800"/>
    </source>
</evidence>
<accession>A0A5J4VPE9</accession>
<protein>
    <submittedName>
        <fullName evidence="1">Uncharacterized protein</fullName>
    </submittedName>
</protein>
<gene>
    <name evidence="1" type="ORF">EZS28_020011</name>
</gene>